<evidence type="ECO:0000313" key="2">
    <source>
        <dbReference type="EMBL" id="GIY93717.1"/>
    </source>
</evidence>
<comment type="caution">
    <text evidence="2">The sequence shown here is derived from an EMBL/GenBank/DDBJ whole genome shotgun (WGS) entry which is preliminary data.</text>
</comment>
<evidence type="ECO:0000313" key="3">
    <source>
        <dbReference type="Proteomes" id="UP001054945"/>
    </source>
</evidence>
<dbReference type="EMBL" id="BPLR01017696">
    <property type="protein sequence ID" value="GIY93717.1"/>
    <property type="molecule type" value="Genomic_DNA"/>
</dbReference>
<name>A0AAV4XF69_CAEEX</name>
<dbReference type="AlphaFoldDB" id="A0AAV4XF69"/>
<evidence type="ECO:0000256" key="1">
    <source>
        <dbReference type="SAM" id="MobiDB-lite"/>
    </source>
</evidence>
<gene>
    <name evidence="2" type="ORF">CEXT_370831</name>
</gene>
<accession>A0AAV4XF69</accession>
<sequence length="116" mass="13009">MSYIRAEDEPTTILLRNVPRETDYSSDVVLGTHGSLIKQPKCNSKQAHRLVFDRESNLSNIHANKGALSANSLLTDHDVFLSYKLSGKNLRKAKRMQMSSSSPTLHRVFAEGVPKR</sequence>
<organism evidence="2 3">
    <name type="scientific">Caerostris extrusa</name>
    <name type="common">Bark spider</name>
    <name type="synonym">Caerostris bankana</name>
    <dbReference type="NCBI Taxonomy" id="172846"/>
    <lineage>
        <taxon>Eukaryota</taxon>
        <taxon>Metazoa</taxon>
        <taxon>Ecdysozoa</taxon>
        <taxon>Arthropoda</taxon>
        <taxon>Chelicerata</taxon>
        <taxon>Arachnida</taxon>
        <taxon>Araneae</taxon>
        <taxon>Araneomorphae</taxon>
        <taxon>Entelegynae</taxon>
        <taxon>Araneoidea</taxon>
        <taxon>Araneidae</taxon>
        <taxon>Caerostris</taxon>
    </lineage>
</organism>
<proteinExistence type="predicted"/>
<keyword evidence="3" id="KW-1185">Reference proteome</keyword>
<protein>
    <submittedName>
        <fullName evidence="2">Uncharacterized protein</fullName>
    </submittedName>
</protein>
<feature type="region of interest" description="Disordered" evidence="1">
    <location>
        <begin position="94"/>
        <end position="116"/>
    </location>
</feature>
<reference evidence="2 3" key="1">
    <citation type="submission" date="2021-06" db="EMBL/GenBank/DDBJ databases">
        <title>Caerostris extrusa draft genome.</title>
        <authorList>
            <person name="Kono N."/>
            <person name="Arakawa K."/>
        </authorList>
    </citation>
    <scope>NUCLEOTIDE SEQUENCE [LARGE SCALE GENOMIC DNA]</scope>
</reference>
<dbReference type="Proteomes" id="UP001054945">
    <property type="component" value="Unassembled WGS sequence"/>
</dbReference>